<dbReference type="AlphaFoldDB" id="A0A7G9SMU6"/>
<reference evidence="2 3" key="1">
    <citation type="submission" date="2020-08" db="EMBL/GenBank/DDBJ databases">
        <title>Genome sequence of Thermomonas carbonis KCTC 42013T.</title>
        <authorList>
            <person name="Hyun D.-W."/>
            <person name="Bae J.-W."/>
        </authorList>
    </citation>
    <scope>NUCLEOTIDE SEQUENCE [LARGE SCALE GENOMIC DNA]</scope>
    <source>
        <strain evidence="2 3">KCTC 42013</strain>
    </source>
</reference>
<feature type="chain" id="PRO_5028856089" evidence="1">
    <location>
        <begin position="24"/>
        <end position="353"/>
    </location>
</feature>
<evidence type="ECO:0000313" key="3">
    <source>
        <dbReference type="Proteomes" id="UP000515804"/>
    </source>
</evidence>
<gene>
    <name evidence="2" type="ORF">H9L16_10750</name>
</gene>
<feature type="signal peptide" evidence="1">
    <location>
        <begin position="1"/>
        <end position="23"/>
    </location>
</feature>
<keyword evidence="1" id="KW-0732">Signal</keyword>
<protein>
    <submittedName>
        <fullName evidence="2">DUF4380 domain-containing protein</fullName>
    </submittedName>
</protein>
<accession>A0A7G9SMU6</accession>
<dbReference type="InterPro" id="IPR025488">
    <property type="entry name" value="DUF4380"/>
</dbReference>
<name>A0A7G9SMU6_9GAMM</name>
<proteinExistence type="predicted"/>
<dbReference type="Pfam" id="PF14315">
    <property type="entry name" value="DUF4380"/>
    <property type="match status" value="1"/>
</dbReference>
<evidence type="ECO:0000313" key="2">
    <source>
        <dbReference type="EMBL" id="QNN69171.1"/>
    </source>
</evidence>
<dbReference type="Proteomes" id="UP000515804">
    <property type="component" value="Chromosome"/>
</dbReference>
<evidence type="ECO:0000256" key="1">
    <source>
        <dbReference type="SAM" id="SignalP"/>
    </source>
</evidence>
<dbReference type="KEGG" id="tcn:H9L16_10750"/>
<keyword evidence="3" id="KW-1185">Reference proteome</keyword>
<sequence length="353" mass="38530">MQFRACLWSCGMLLALCLPTVFAGDGDADAASSRVRLVDAGLVVEVSPRLGGRMLHLSLPGAPNLLKVGDAVATQPDPQVDAEARDIGYLGHQVWLGPQSQWWMHQQSNPARREAQAPWPPDPWLSYAATEVVGQTAEHIALRGTPSPVSGVRMVYRYALPAGTSGTLQTSATMRNIRDTPVSWDIWFNSRAPADTRVYVPVANEADVRLRHDVDGGFDGLSGATAGGFFSLDLDAPAAGKQGRRGKVFIQPRAGWMAGFRAGQAFVIRFELQPRERIHPEHGQVELYLNWLPDDQAGSLLEMEVHGPYTTLAPEAEASAKETWIVRRYDGPDRREAQLAFLATMLAEAGIEP</sequence>
<organism evidence="2 3">
    <name type="scientific">Thermomonas carbonis</name>
    <dbReference type="NCBI Taxonomy" id="1463158"/>
    <lineage>
        <taxon>Bacteria</taxon>
        <taxon>Pseudomonadati</taxon>
        <taxon>Pseudomonadota</taxon>
        <taxon>Gammaproteobacteria</taxon>
        <taxon>Lysobacterales</taxon>
        <taxon>Lysobacteraceae</taxon>
        <taxon>Thermomonas</taxon>
    </lineage>
</organism>
<dbReference type="EMBL" id="CP060719">
    <property type="protein sequence ID" value="QNN69171.1"/>
    <property type="molecule type" value="Genomic_DNA"/>
</dbReference>